<dbReference type="AlphaFoldDB" id="A0A8T2PSD7"/>
<dbReference type="Proteomes" id="UP000824540">
    <property type="component" value="Unassembled WGS sequence"/>
</dbReference>
<organism evidence="1 2">
    <name type="scientific">Albula glossodonta</name>
    <name type="common">roundjaw bonefish</name>
    <dbReference type="NCBI Taxonomy" id="121402"/>
    <lineage>
        <taxon>Eukaryota</taxon>
        <taxon>Metazoa</taxon>
        <taxon>Chordata</taxon>
        <taxon>Craniata</taxon>
        <taxon>Vertebrata</taxon>
        <taxon>Euteleostomi</taxon>
        <taxon>Actinopterygii</taxon>
        <taxon>Neopterygii</taxon>
        <taxon>Teleostei</taxon>
        <taxon>Albuliformes</taxon>
        <taxon>Albulidae</taxon>
        <taxon>Albula</taxon>
    </lineage>
</organism>
<comment type="caution">
    <text evidence="1">The sequence shown here is derived from an EMBL/GenBank/DDBJ whole genome shotgun (WGS) entry which is preliminary data.</text>
</comment>
<accession>A0A8T2PSD7</accession>
<evidence type="ECO:0000313" key="2">
    <source>
        <dbReference type="Proteomes" id="UP000824540"/>
    </source>
</evidence>
<reference evidence="1" key="1">
    <citation type="thesis" date="2021" institute="BYU ScholarsArchive" country="Provo, UT, USA">
        <title>Applications of and Algorithms for Genome Assembly and Genomic Analyses with an Emphasis on Marine Teleosts.</title>
        <authorList>
            <person name="Pickett B.D."/>
        </authorList>
    </citation>
    <scope>NUCLEOTIDE SEQUENCE</scope>
    <source>
        <strain evidence="1">HI-2016</strain>
    </source>
</reference>
<sequence length="139" mass="16075">MALLFQALLQFSIKMGARETRRLFERIVYNSGPAYPETVTFVARWHLLRHLHAKDDLELMDVRAPFLPFTSASCYREKPDHLPWGGPTLRWELVMREELFTVVIERGASHSPSGAAALLDQARAIKDRRLLDFHKRLCS</sequence>
<gene>
    <name evidence="1" type="ORF">JZ751_001032</name>
</gene>
<dbReference type="OrthoDB" id="421075at2759"/>
<proteinExistence type="predicted"/>
<keyword evidence="2" id="KW-1185">Reference proteome</keyword>
<protein>
    <submittedName>
        <fullName evidence="1">Uncharacterized protein</fullName>
    </submittedName>
</protein>
<name>A0A8T2PSD7_9TELE</name>
<evidence type="ECO:0000313" key="1">
    <source>
        <dbReference type="EMBL" id="KAG9354327.1"/>
    </source>
</evidence>
<dbReference type="EMBL" id="JAFBMS010000002">
    <property type="protein sequence ID" value="KAG9354327.1"/>
    <property type="molecule type" value="Genomic_DNA"/>
</dbReference>